<dbReference type="KEGG" id="pfy:PFICI_09392"/>
<dbReference type="Pfam" id="PF14856">
    <property type="entry name" value="Hce2"/>
    <property type="match status" value="1"/>
</dbReference>
<sequence length="176" mass="18455">MYFSSSIALAWVQFAVLCSASPLLVSRSSGPACTFIDNIGVISCDGGCCGWALSGATSPFCESSTASTLTLVSKPDGWISSCSTLQSDLTANNKDYILTTYQQNTWHAIVSNDGCRFEVNISDPQDSNDPIRLTGGDIATFLASGIPASQSGGLGATGSTSCYSFHLQWRMVPPGN</sequence>
<dbReference type="OMA" id="DGCASIR"/>
<dbReference type="InParanoid" id="W3X0I4"/>
<dbReference type="Proteomes" id="UP000030651">
    <property type="component" value="Unassembled WGS sequence"/>
</dbReference>
<feature type="chain" id="PRO_5004835630" description="Ecp2 effector protein-like domain-containing protein" evidence="1">
    <location>
        <begin position="21"/>
        <end position="176"/>
    </location>
</feature>
<dbReference type="AlphaFoldDB" id="W3X0I4"/>
<dbReference type="EMBL" id="KI912114">
    <property type="protein sequence ID" value="ETS79539.1"/>
    <property type="molecule type" value="Genomic_DNA"/>
</dbReference>
<accession>W3X0I4</accession>
<protein>
    <recommendedName>
        <fullName evidence="2">Ecp2 effector protein-like domain-containing protein</fullName>
    </recommendedName>
</protein>
<proteinExistence type="predicted"/>
<keyword evidence="4" id="KW-1185">Reference proteome</keyword>
<evidence type="ECO:0000313" key="4">
    <source>
        <dbReference type="Proteomes" id="UP000030651"/>
    </source>
</evidence>
<evidence type="ECO:0000259" key="2">
    <source>
        <dbReference type="Pfam" id="PF14856"/>
    </source>
</evidence>
<organism evidence="3 4">
    <name type="scientific">Pestalotiopsis fici (strain W106-1 / CGMCC3.15140)</name>
    <dbReference type="NCBI Taxonomy" id="1229662"/>
    <lineage>
        <taxon>Eukaryota</taxon>
        <taxon>Fungi</taxon>
        <taxon>Dikarya</taxon>
        <taxon>Ascomycota</taxon>
        <taxon>Pezizomycotina</taxon>
        <taxon>Sordariomycetes</taxon>
        <taxon>Xylariomycetidae</taxon>
        <taxon>Amphisphaeriales</taxon>
        <taxon>Sporocadaceae</taxon>
        <taxon>Pestalotiopsis</taxon>
    </lineage>
</organism>
<dbReference type="GeneID" id="19274405"/>
<gene>
    <name evidence="3" type="ORF">PFICI_09392</name>
</gene>
<evidence type="ECO:0000313" key="3">
    <source>
        <dbReference type="EMBL" id="ETS79539.1"/>
    </source>
</evidence>
<keyword evidence="1" id="KW-0732">Signal</keyword>
<reference evidence="4" key="1">
    <citation type="journal article" date="2015" name="BMC Genomics">
        <title>Genomic and transcriptomic analysis of the endophytic fungus Pestalotiopsis fici reveals its lifestyle and high potential for synthesis of natural products.</title>
        <authorList>
            <person name="Wang X."/>
            <person name="Zhang X."/>
            <person name="Liu L."/>
            <person name="Xiang M."/>
            <person name="Wang W."/>
            <person name="Sun X."/>
            <person name="Che Y."/>
            <person name="Guo L."/>
            <person name="Liu G."/>
            <person name="Guo L."/>
            <person name="Wang C."/>
            <person name="Yin W.B."/>
            <person name="Stadler M."/>
            <person name="Zhang X."/>
            <person name="Liu X."/>
        </authorList>
    </citation>
    <scope>NUCLEOTIDE SEQUENCE [LARGE SCALE GENOMIC DNA]</scope>
    <source>
        <strain evidence="4">W106-1 / CGMCC3.15140</strain>
    </source>
</reference>
<feature type="signal peptide" evidence="1">
    <location>
        <begin position="1"/>
        <end position="20"/>
    </location>
</feature>
<dbReference type="HOGENOM" id="CLU_1525702_0_0_1"/>
<dbReference type="RefSeq" id="XP_007836164.1">
    <property type="nucleotide sequence ID" value="XM_007837973.1"/>
</dbReference>
<dbReference type="STRING" id="1229662.W3X0I4"/>
<name>W3X0I4_PESFW</name>
<evidence type="ECO:0000256" key="1">
    <source>
        <dbReference type="SAM" id="SignalP"/>
    </source>
</evidence>
<feature type="domain" description="Ecp2 effector protein-like" evidence="2">
    <location>
        <begin position="61"/>
        <end position="162"/>
    </location>
</feature>
<dbReference type="InterPro" id="IPR029226">
    <property type="entry name" value="Ecp2-like"/>
</dbReference>
<dbReference type="OrthoDB" id="4730010at2759"/>